<reference evidence="2 3" key="1">
    <citation type="submission" date="2020-08" db="EMBL/GenBank/DDBJ databases">
        <title>Genomic Encyclopedia of Type Strains, Phase III (KMG-III): the genomes of soil and plant-associated and newly described type strains.</title>
        <authorList>
            <person name="Whitman W."/>
        </authorList>
    </citation>
    <scope>NUCLEOTIDE SEQUENCE [LARGE SCALE GENOMIC DNA]</scope>
    <source>
        <strain evidence="2 3">CECT 8234</strain>
    </source>
</reference>
<keyword evidence="3" id="KW-1185">Reference proteome</keyword>
<accession>A0A7W5CC21</accession>
<gene>
    <name evidence="2" type="ORF">FHS16_005066</name>
</gene>
<dbReference type="EMBL" id="JACHXW010000020">
    <property type="protein sequence ID" value="MBB3154967.1"/>
    <property type="molecule type" value="Genomic_DNA"/>
</dbReference>
<dbReference type="RefSeq" id="WP_183569219.1">
    <property type="nucleotide sequence ID" value="NZ_CBCSLB010000002.1"/>
</dbReference>
<dbReference type="InterPro" id="IPR005835">
    <property type="entry name" value="NTP_transferase_dom"/>
</dbReference>
<dbReference type="AlphaFoldDB" id="A0A7W5CC21"/>
<evidence type="ECO:0000259" key="1">
    <source>
        <dbReference type="Pfam" id="PF00483"/>
    </source>
</evidence>
<dbReference type="Pfam" id="PF00483">
    <property type="entry name" value="NTP_transferase"/>
    <property type="match status" value="1"/>
</dbReference>
<evidence type="ECO:0000313" key="3">
    <source>
        <dbReference type="Proteomes" id="UP000518605"/>
    </source>
</evidence>
<sequence>MKGLILCAGKGTRLYPITLNFPKTLIPVANISILQACIEKLTELAIVEIGVVIHPSQEGLIREQVGHGEAWGAAITYIYQYEARGISDAVRQAQTFIGEEAFLLLLGDNLISQSLAELKLDVEERGSHGSLLLAEVANPRDYGIAEVLEGRIVQLEEKPKAPKSKLAVLGAYAFDSTIFEAVDHIKPSPRGEYEITDAIQWLIEHGKQVTYHVTEQLNMDVGTVGRWLDANRQMLAVLPPQNAIHKSVVAENCTIIAPVSINQGCVLKNCVIGPYVSIGADSQIEGCHIENSILLSGVHLKHIPYPLKDTVIGRQSAMTGLQAQKEGGNE</sequence>
<dbReference type="PANTHER" id="PTHR42883:SF2">
    <property type="entry name" value="THYMIDYLYLTRANSFERASE"/>
    <property type="match status" value="1"/>
</dbReference>
<comment type="caution">
    <text evidence="2">The sequence shown here is derived from an EMBL/GenBank/DDBJ whole genome shotgun (WGS) entry which is preliminary data.</text>
</comment>
<dbReference type="EC" id="2.7.7.24" evidence="2"/>
<dbReference type="PANTHER" id="PTHR42883">
    <property type="entry name" value="GLUCOSE-1-PHOSPHATE THYMIDYLTRANSFERASE"/>
    <property type="match status" value="1"/>
</dbReference>
<dbReference type="Gene3D" id="3.90.550.10">
    <property type="entry name" value="Spore Coat Polysaccharide Biosynthesis Protein SpsA, Chain A"/>
    <property type="match status" value="1"/>
</dbReference>
<feature type="domain" description="Nucleotidyl transferase" evidence="1">
    <location>
        <begin position="2"/>
        <end position="235"/>
    </location>
</feature>
<dbReference type="Gene3D" id="2.160.10.10">
    <property type="entry name" value="Hexapeptide repeat proteins"/>
    <property type="match status" value="1"/>
</dbReference>
<dbReference type="SUPFAM" id="SSF53448">
    <property type="entry name" value="Nucleotide-diphospho-sugar transferases"/>
    <property type="match status" value="1"/>
</dbReference>
<evidence type="ECO:0000313" key="2">
    <source>
        <dbReference type="EMBL" id="MBB3154967.1"/>
    </source>
</evidence>
<name>A0A7W5CC21_9BACL</name>
<dbReference type="CDD" id="cd04189">
    <property type="entry name" value="G1P_TT_long"/>
    <property type="match status" value="1"/>
</dbReference>
<dbReference type="GO" id="GO:0008879">
    <property type="term" value="F:glucose-1-phosphate thymidylyltransferase activity"/>
    <property type="evidence" value="ECO:0007669"/>
    <property type="project" value="UniProtKB-EC"/>
</dbReference>
<dbReference type="InterPro" id="IPR005908">
    <property type="entry name" value="G1P_thy_trans_l"/>
</dbReference>
<keyword evidence="2" id="KW-0808">Transferase</keyword>
<protein>
    <submittedName>
        <fullName evidence="2">Glucose-1-phosphate thymidylyltransferase</fullName>
        <ecNumber evidence="2">2.7.7.24</ecNumber>
    </submittedName>
</protein>
<organism evidence="2 3">
    <name type="scientific">Paenibacillus endophyticus</name>
    <dbReference type="NCBI Taxonomy" id="1294268"/>
    <lineage>
        <taxon>Bacteria</taxon>
        <taxon>Bacillati</taxon>
        <taxon>Bacillota</taxon>
        <taxon>Bacilli</taxon>
        <taxon>Bacillales</taxon>
        <taxon>Paenibacillaceae</taxon>
        <taxon>Paenibacillus</taxon>
    </lineage>
</organism>
<proteinExistence type="predicted"/>
<keyword evidence="2" id="KW-0548">Nucleotidyltransferase</keyword>
<dbReference type="Proteomes" id="UP000518605">
    <property type="component" value="Unassembled WGS sequence"/>
</dbReference>
<dbReference type="InterPro" id="IPR029044">
    <property type="entry name" value="Nucleotide-diphossugar_trans"/>
</dbReference>